<keyword evidence="3" id="KW-1185">Reference proteome</keyword>
<sequence length="179" mass="19769">MSDVVEIHTAPPNMWGMRFSGIVFLGIFALWAIALIGTPAHELFSLMGFFASLPLVVGLVLTYVGFTGTHMRRRIARIDETGAQVGVHEHLGWDKVSRIERRGSGQTDTLILFSDERRVLRRPIPVGRAERSADDLVMAILAHAEKAGLKLAKDGERALWTVTNYRRDMSPTGPGHVPA</sequence>
<feature type="transmembrane region" description="Helical" evidence="1">
    <location>
        <begin position="19"/>
        <end position="37"/>
    </location>
</feature>
<protein>
    <recommendedName>
        <fullName evidence="4">PH domain-containing protein</fullName>
    </recommendedName>
</protein>
<dbReference type="RefSeq" id="WP_218391779.1">
    <property type="nucleotide sequence ID" value="NZ_JAHUZE010000002.1"/>
</dbReference>
<feature type="transmembrane region" description="Helical" evidence="1">
    <location>
        <begin position="43"/>
        <end position="66"/>
    </location>
</feature>
<evidence type="ECO:0000256" key="1">
    <source>
        <dbReference type="SAM" id="Phobius"/>
    </source>
</evidence>
<accession>A0ABS6T0F4</accession>
<organism evidence="2 3">
    <name type="scientific">Maritimibacter dapengensis</name>
    <dbReference type="NCBI Taxonomy" id="2836868"/>
    <lineage>
        <taxon>Bacteria</taxon>
        <taxon>Pseudomonadati</taxon>
        <taxon>Pseudomonadota</taxon>
        <taxon>Alphaproteobacteria</taxon>
        <taxon>Rhodobacterales</taxon>
        <taxon>Roseobacteraceae</taxon>
        <taxon>Maritimibacter</taxon>
    </lineage>
</organism>
<comment type="caution">
    <text evidence="2">The sequence shown here is derived from an EMBL/GenBank/DDBJ whole genome shotgun (WGS) entry which is preliminary data.</text>
</comment>
<dbReference type="EMBL" id="JAHUZE010000002">
    <property type="protein sequence ID" value="MBV7378584.1"/>
    <property type="molecule type" value="Genomic_DNA"/>
</dbReference>
<evidence type="ECO:0008006" key="4">
    <source>
        <dbReference type="Google" id="ProtNLM"/>
    </source>
</evidence>
<proteinExistence type="predicted"/>
<evidence type="ECO:0000313" key="3">
    <source>
        <dbReference type="Proteomes" id="UP000756530"/>
    </source>
</evidence>
<reference evidence="2 3" key="1">
    <citation type="submission" date="2021-05" db="EMBL/GenBank/DDBJ databases">
        <title>Culturable bacteria isolated from Daya Bay.</title>
        <authorList>
            <person name="Zheng W."/>
            <person name="Yu S."/>
            <person name="Huang Y."/>
        </authorList>
    </citation>
    <scope>NUCLEOTIDE SEQUENCE [LARGE SCALE GENOMIC DNA]</scope>
    <source>
        <strain evidence="2 3">DP4N28-5</strain>
    </source>
</reference>
<dbReference type="Proteomes" id="UP000756530">
    <property type="component" value="Unassembled WGS sequence"/>
</dbReference>
<keyword evidence="1" id="KW-1133">Transmembrane helix</keyword>
<keyword evidence="1" id="KW-0812">Transmembrane</keyword>
<name>A0ABS6T0F4_9RHOB</name>
<evidence type="ECO:0000313" key="2">
    <source>
        <dbReference type="EMBL" id="MBV7378584.1"/>
    </source>
</evidence>
<gene>
    <name evidence="2" type="ORF">KJP28_06565</name>
</gene>
<keyword evidence="1" id="KW-0472">Membrane</keyword>